<feature type="non-terminal residue" evidence="2">
    <location>
        <position position="1"/>
    </location>
</feature>
<reference evidence="2" key="2">
    <citation type="journal article" date="2019" name="IMA Fungus">
        <title>Genome sequencing and comparison of five Tilletia species to identify candidate genes for the detection of regulated species infecting wheat.</title>
        <authorList>
            <person name="Nguyen H.D.T."/>
            <person name="Sultana T."/>
            <person name="Kesanakurti P."/>
            <person name="Hambleton S."/>
        </authorList>
    </citation>
    <scope>NUCLEOTIDE SEQUENCE</scope>
    <source>
        <strain evidence="2">DAOMC 236422</strain>
    </source>
</reference>
<proteinExistence type="predicted"/>
<sequence length="42" mass="4650">MKLSIPFFFAATLALVNIASARKPDPNKVAFCKDKCGAWIHK</sequence>
<feature type="chain" id="PRO_5036498463" evidence="1">
    <location>
        <begin position="22"/>
        <end position="42"/>
    </location>
</feature>
<organism evidence="2 3">
    <name type="scientific">Tilletia walkeri</name>
    <dbReference type="NCBI Taxonomy" id="117179"/>
    <lineage>
        <taxon>Eukaryota</taxon>
        <taxon>Fungi</taxon>
        <taxon>Dikarya</taxon>
        <taxon>Basidiomycota</taxon>
        <taxon>Ustilaginomycotina</taxon>
        <taxon>Exobasidiomycetes</taxon>
        <taxon>Tilletiales</taxon>
        <taxon>Tilletiaceae</taxon>
        <taxon>Tilletia</taxon>
    </lineage>
</organism>
<gene>
    <name evidence="2" type="ORF">A4X09_0g7119</name>
</gene>
<feature type="signal peptide" evidence="1">
    <location>
        <begin position="1"/>
        <end position="21"/>
    </location>
</feature>
<name>A0A8X7T1Q9_9BASI</name>
<dbReference type="Proteomes" id="UP000078113">
    <property type="component" value="Unassembled WGS sequence"/>
</dbReference>
<evidence type="ECO:0000313" key="2">
    <source>
        <dbReference type="EMBL" id="KAE8263861.1"/>
    </source>
</evidence>
<evidence type="ECO:0000256" key="1">
    <source>
        <dbReference type="SAM" id="SignalP"/>
    </source>
</evidence>
<reference evidence="2" key="1">
    <citation type="submission" date="2016-04" db="EMBL/GenBank/DDBJ databases">
        <authorList>
            <person name="Nguyen H.D."/>
            <person name="Samba Siva P."/>
            <person name="Cullis J."/>
            <person name="Levesque C.A."/>
            <person name="Hambleton S."/>
        </authorList>
    </citation>
    <scope>NUCLEOTIDE SEQUENCE</scope>
    <source>
        <strain evidence="2">DAOMC 236422</strain>
    </source>
</reference>
<dbReference type="AlphaFoldDB" id="A0A8X7T1Q9"/>
<protein>
    <submittedName>
        <fullName evidence="2">Uncharacterized protein</fullName>
    </submittedName>
</protein>
<comment type="caution">
    <text evidence="2">The sequence shown here is derived from an EMBL/GenBank/DDBJ whole genome shotgun (WGS) entry which is preliminary data.</text>
</comment>
<keyword evidence="1" id="KW-0732">Signal</keyword>
<accession>A0A8X7T1Q9</accession>
<keyword evidence="3" id="KW-1185">Reference proteome</keyword>
<evidence type="ECO:0000313" key="3">
    <source>
        <dbReference type="Proteomes" id="UP000078113"/>
    </source>
</evidence>
<dbReference type="EMBL" id="LWDG02000601">
    <property type="protein sequence ID" value="KAE8263861.1"/>
    <property type="molecule type" value="Genomic_DNA"/>
</dbReference>